<gene>
    <name evidence="2" type="ORF">GSTENG00021045001</name>
</gene>
<reference evidence="2" key="1">
    <citation type="journal article" date="2004" name="Nature">
        <title>Genome duplication in the teleost fish Tetraodon nigroviridis reveals the early vertebrate proto-karyotype.</title>
        <authorList>
            <person name="Jaillon O."/>
            <person name="Aury J.-M."/>
            <person name="Brunet F."/>
            <person name="Petit J.-L."/>
            <person name="Stange-Thomann N."/>
            <person name="Mauceli E."/>
            <person name="Bouneau L."/>
            <person name="Fischer C."/>
            <person name="Ozouf-Costaz C."/>
            <person name="Bernot A."/>
            <person name="Nicaud S."/>
            <person name="Jaffe D."/>
            <person name="Fisher S."/>
            <person name="Lutfalla G."/>
            <person name="Dossat C."/>
            <person name="Segurens B."/>
            <person name="Dasilva C."/>
            <person name="Salanoubat M."/>
            <person name="Levy M."/>
            <person name="Boudet N."/>
            <person name="Castellano S."/>
            <person name="Anthouard V."/>
            <person name="Jubin C."/>
            <person name="Castelli V."/>
            <person name="Katinka M."/>
            <person name="Vacherie B."/>
            <person name="Biemont C."/>
            <person name="Skalli Z."/>
            <person name="Cattolico L."/>
            <person name="Poulain J."/>
            <person name="De Berardinis V."/>
            <person name="Cruaud C."/>
            <person name="Duprat S."/>
            <person name="Brottier P."/>
            <person name="Coutanceau J.-P."/>
            <person name="Gouzy J."/>
            <person name="Parra G."/>
            <person name="Lardier G."/>
            <person name="Chapple C."/>
            <person name="McKernan K.J."/>
            <person name="McEwan P."/>
            <person name="Bosak S."/>
            <person name="Kellis M."/>
            <person name="Volff J.-N."/>
            <person name="Guigo R."/>
            <person name="Zody M.C."/>
            <person name="Mesirov J."/>
            <person name="Lindblad-Toh K."/>
            <person name="Birren B."/>
            <person name="Nusbaum C."/>
            <person name="Kahn D."/>
            <person name="Robinson-Rechavi M."/>
            <person name="Laudet V."/>
            <person name="Schachter V."/>
            <person name="Quetier F."/>
            <person name="Saurin W."/>
            <person name="Scarpelli C."/>
            <person name="Wincker P."/>
            <person name="Lander E.S."/>
            <person name="Weissenbach J."/>
            <person name="Roest Crollius H."/>
        </authorList>
    </citation>
    <scope>NUCLEOTIDE SEQUENCE [LARGE SCALE GENOMIC DNA]</scope>
</reference>
<dbReference type="AlphaFoldDB" id="Q4SBB7"/>
<dbReference type="PANTHER" id="PTHR11699">
    <property type="entry name" value="ALDEHYDE DEHYDROGENASE-RELATED"/>
    <property type="match status" value="1"/>
</dbReference>
<comment type="caution">
    <text evidence="2">The sequence shown here is derived from an EMBL/GenBank/DDBJ whole genome shotgun (WGS) entry which is preliminary data.</text>
</comment>
<dbReference type="GO" id="GO:0016620">
    <property type="term" value="F:oxidoreductase activity, acting on the aldehyde or oxo group of donors, NAD or NADP as acceptor"/>
    <property type="evidence" value="ECO:0007669"/>
    <property type="project" value="InterPro"/>
</dbReference>
<dbReference type="InterPro" id="IPR016163">
    <property type="entry name" value="Ald_DH_C"/>
</dbReference>
<dbReference type="OrthoDB" id="310895at2759"/>
<dbReference type="Gene3D" id="3.40.605.10">
    <property type="entry name" value="Aldehyde Dehydrogenase, Chain A, domain 1"/>
    <property type="match status" value="4"/>
</dbReference>
<dbReference type="EMBL" id="CAAE01014676">
    <property type="protein sequence ID" value="CAG02065.1"/>
    <property type="molecule type" value="Genomic_DNA"/>
</dbReference>
<dbReference type="SUPFAM" id="SSF53720">
    <property type="entry name" value="ALDH-like"/>
    <property type="match status" value="2"/>
</dbReference>
<protein>
    <submittedName>
        <fullName evidence="2">(spotted green pufferfish) hypothetical protein</fullName>
    </submittedName>
</protein>
<dbReference type="InterPro" id="IPR016162">
    <property type="entry name" value="Ald_DH_N"/>
</dbReference>
<accession>Q4SBB7</accession>
<dbReference type="Gene3D" id="3.40.309.10">
    <property type="entry name" value="Aldehyde Dehydrogenase, Chain A, domain 2"/>
    <property type="match status" value="1"/>
</dbReference>
<feature type="domain" description="Aldehyde dehydrogenase" evidence="1">
    <location>
        <begin position="375"/>
        <end position="514"/>
    </location>
</feature>
<organism evidence="2">
    <name type="scientific">Tetraodon nigroviridis</name>
    <name type="common">Spotted green pufferfish</name>
    <name type="synonym">Chelonodon nigroviridis</name>
    <dbReference type="NCBI Taxonomy" id="99883"/>
    <lineage>
        <taxon>Eukaryota</taxon>
        <taxon>Metazoa</taxon>
        <taxon>Chordata</taxon>
        <taxon>Craniata</taxon>
        <taxon>Vertebrata</taxon>
        <taxon>Euteleostomi</taxon>
        <taxon>Actinopterygii</taxon>
        <taxon>Neopterygii</taxon>
        <taxon>Teleostei</taxon>
        <taxon>Neoteleostei</taxon>
        <taxon>Acanthomorphata</taxon>
        <taxon>Eupercaria</taxon>
        <taxon>Tetraodontiformes</taxon>
        <taxon>Tetradontoidea</taxon>
        <taxon>Tetraodontidae</taxon>
        <taxon>Tetraodon</taxon>
    </lineage>
</organism>
<feature type="domain" description="Aldehyde dehydrogenase" evidence="1">
    <location>
        <begin position="189"/>
        <end position="354"/>
    </location>
</feature>
<evidence type="ECO:0000259" key="1">
    <source>
        <dbReference type="Pfam" id="PF00171"/>
    </source>
</evidence>
<dbReference type="InterPro" id="IPR015590">
    <property type="entry name" value="Aldehyde_DH_dom"/>
</dbReference>
<dbReference type="Pfam" id="PF00171">
    <property type="entry name" value="Aldedh"/>
    <property type="match status" value="2"/>
</dbReference>
<evidence type="ECO:0000313" key="2">
    <source>
        <dbReference type="EMBL" id="CAG02065.1"/>
    </source>
</evidence>
<dbReference type="InterPro" id="IPR016161">
    <property type="entry name" value="Ald_DH/histidinol_DH"/>
</dbReference>
<reference evidence="2" key="2">
    <citation type="submission" date="2004-02" db="EMBL/GenBank/DDBJ databases">
        <authorList>
            <consortium name="Genoscope"/>
            <consortium name="Whitehead Institute Centre for Genome Research"/>
        </authorList>
    </citation>
    <scope>NUCLEOTIDE SEQUENCE</scope>
</reference>
<dbReference type="KEGG" id="tng:GSTEN00021045G001"/>
<name>Q4SBB7_TETNG</name>
<sequence length="606" mass="64826">MESGPTSTPTYPNAQAWLDHHSRSLGLFINGKFVLPADRQSCSLTDSSGSVICSTVCAEDDDISQCASSAADGYQVWSELTCRQRADVLLRLVGIVGQHGQCVSELCGLCGASCSPSTVVRLLQYYGSWAQLRDAFIGGWKPLGEVWWRSSSLMTALFILYFSKSYQHWPWNGALLCEAAAGWGIPVSVSVCVGSSCPFIVFDTADIDSAVDGLIEAAFRTKTDVHWVLCVQERVVESVLARLRLRMAGLKCLALSGDEDRLLVDAAVQEAQQQGATLIQSCTPPSSGAQYPPTVLCKSAPSSPFVVSPPPGPLLPLLAFRSSNEAVALGNHTPHGQAASIWTEDLTLALETAKSAPKHYLQFVGGKPCKSVSGGSVAVEAPGGGGVLGYCPEGGRKDVRNAVEAASKVQPGWMKKSPSARAQSLNSLAKGLDARRRDLAASVSAQTGVSLDEAEKEVELSIVRLGDWAAYCDKLKGGSLPMPQSGFAISVPEAVGVVGVLLPDNNPLYSLVLQACDLPAGLVSILTGRRDQLTAALANHSVIKALWYWGSPEGCQYLQHTCTSPLKTLCLFSQKNEEEADWTHPSIMEEMWRNAVEWKSIWIPTA</sequence>
<proteinExistence type="predicted"/>